<feature type="domain" description="DUF1731" evidence="4">
    <location>
        <begin position="474"/>
        <end position="522"/>
    </location>
</feature>
<organism evidence="5 6">
    <name type="scientific">Nesterenkonia rhizosphaerae</name>
    <dbReference type="NCBI Taxonomy" id="1348272"/>
    <lineage>
        <taxon>Bacteria</taxon>
        <taxon>Bacillati</taxon>
        <taxon>Actinomycetota</taxon>
        <taxon>Actinomycetes</taxon>
        <taxon>Micrococcales</taxon>
        <taxon>Micrococcaceae</taxon>
        <taxon>Nesterenkonia</taxon>
    </lineage>
</organism>
<dbReference type="Gene3D" id="3.40.50.720">
    <property type="entry name" value="NAD(P)-binding Rossmann-like Domain"/>
    <property type="match status" value="1"/>
</dbReference>
<dbReference type="SUPFAM" id="SSF51735">
    <property type="entry name" value="NAD(P)-binding Rossmann-fold domains"/>
    <property type="match status" value="1"/>
</dbReference>
<evidence type="ECO:0000313" key="5">
    <source>
        <dbReference type="EMBL" id="GAA4910249.1"/>
    </source>
</evidence>
<dbReference type="InterPro" id="IPR023393">
    <property type="entry name" value="START-like_dom_sf"/>
</dbReference>
<dbReference type="EMBL" id="BAABLW010000001">
    <property type="protein sequence ID" value="GAA4910249.1"/>
    <property type="molecule type" value="Genomic_DNA"/>
</dbReference>
<evidence type="ECO:0000259" key="3">
    <source>
        <dbReference type="Pfam" id="PF01370"/>
    </source>
</evidence>
<dbReference type="CDD" id="cd07820">
    <property type="entry name" value="SRPBCC_3"/>
    <property type="match status" value="1"/>
</dbReference>
<dbReference type="Gene3D" id="3.30.530.20">
    <property type="match status" value="1"/>
</dbReference>
<dbReference type="PANTHER" id="PTHR11092:SF0">
    <property type="entry name" value="EPIMERASE FAMILY PROTEIN SDR39U1"/>
    <property type="match status" value="1"/>
</dbReference>
<dbReference type="InterPro" id="IPR001509">
    <property type="entry name" value="Epimerase_deHydtase"/>
</dbReference>
<keyword evidence="6" id="KW-1185">Reference proteome</keyword>
<dbReference type="Proteomes" id="UP001500368">
    <property type="component" value="Unassembled WGS sequence"/>
</dbReference>
<dbReference type="Pfam" id="PF01370">
    <property type="entry name" value="Epimerase"/>
    <property type="match status" value="1"/>
</dbReference>
<dbReference type="InterPro" id="IPR010099">
    <property type="entry name" value="SDR39U1"/>
</dbReference>
<gene>
    <name evidence="5" type="ORF">GCM10025790_00220</name>
</gene>
<dbReference type="NCBIfam" id="TIGR01777">
    <property type="entry name" value="yfcH"/>
    <property type="match status" value="1"/>
</dbReference>
<evidence type="ECO:0000259" key="4">
    <source>
        <dbReference type="Pfam" id="PF08338"/>
    </source>
</evidence>
<evidence type="ECO:0000313" key="6">
    <source>
        <dbReference type="Proteomes" id="UP001500368"/>
    </source>
</evidence>
<dbReference type="Pfam" id="PF08338">
    <property type="entry name" value="DUF1731"/>
    <property type="match status" value="1"/>
</dbReference>
<dbReference type="SUPFAM" id="SSF55961">
    <property type="entry name" value="Bet v1-like"/>
    <property type="match status" value="1"/>
</dbReference>
<dbReference type="RefSeq" id="WP_345476117.1">
    <property type="nucleotide sequence ID" value="NZ_BAABLW010000001.1"/>
</dbReference>
<evidence type="ECO:0000256" key="1">
    <source>
        <dbReference type="ARBA" id="ARBA00009353"/>
    </source>
</evidence>
<accession>A0ABP9FN83</accession>
<feature type="region of interest" description="Disordered" evidence="2">
    <location>
        <begin position="241"/>
        <end position="260"/>
    </location>
</feature>
<comment type="caution">
    <text evidence="5">The sequence shown here is derived from an EMBL/GenBank/DDBJ whole genome shotgun (WGS) entry which is preliminary data.</text>
</comment>
<dbReference type="InterPro" id="IPR036291">
    <property type="entry name" value="NAD(P)-bd_dom_sf"/>
</dbReference>
<dbReference type="InterPro" id="IPR013549">
    <property type="entry name" value="DUF1731"/>
</dbReference>
<reference evidence="6" key="1">
    <citation type="journal article" date="2019" name="Int. J. Syst. Evol. Microbiol.">
        <title>The Global Catalogue of Microorganisms (GCM) 10K type strain sequencing project: providing services to taxonomists for standard genome sequencing and annotation.</title>
        <authorList>
            <consortium name="The Broad Institute Genomics Platform"/>
            <consortium name="The Broad Institute Genome Sequencing Center for Infectious Disease"/>
            <person name="Wu L."/>
            <person name="Ma J."/>
        </authorList>
    </citation>
    <scope>NUCLEOTIDE SEQUENCE [LARGE SCALE GENOMIC DNA]</scope>
    <source>
        <strain evidence="6">JCM 19129</strain>
    </source>
</reference>
<proteinExistence type="inferred from homology"/>
<protein>
    <submittedName>
        <fullName evidence="5">TIGR01777 family oxidoreductase</fullName>
    </submittedName>
</protein>
<feature type="domain" description="NAD-dependent epimerase/dehydratase" evidence="3">
    <location>
        <begin position="211"/>
        <end position="435"/>
    </location>
</feature>
<dbReference type="PANTHER" id="PTHR11092">
    <property type="entry name" value="SUGAR NUCLEOTIDE EPIMERASE RELATED"/>
    <property type="match status" value="1"/>
</dbReference>
<evidence type="ECO:0000256" key="2">
    <source>
        <dbReference type="SAM" id="MobiDB-lite"/>
    </source>
</evidence>
<name>A0ABP9FN83_9MICC</name>
<sequence length="525" mass="57288">MPVFERETYLPFARHDVFSWYCRPGALTRLQPPFAGSVVQEPPEGPVDGAESVITLNPPGLMGNSAKAGIDLLGTLLPMSPQAAVTWRSRHEDYEHDRGFSDVMVAGPLKSWRHQRRFEDSGEGTLLKERISYELPVLKRLPRAARQMTQQRFEKELERIFTFREHQTIQDLAFHQSHGSLATQQRHERSDTQAWLEPHEDSTHARINVVAVSGATGMIGTQVCALLGGAGIEVRRLVRPESTAGSAERGDSQPSDDTAIRWDPEAGTIDAEALAEVDAVINLAGEPLAAKFTPEHKQRIQRSRIRGTRLLAETLVRLEQADDRGRALISGSAIGWYGATGADRTHTRTPLHEEDPAGTDFLASVCQQWEKEADAAAGEGVRVVTVRTGIVQSPSGGALARQLPLFAAGLGGPLGRRQVLSWISLDDIASLIVHLTLDSRAHGPVNAVAPHPINGADYARTLGAVLRRPAVLPVPSLAPQLLLGKECTREMVLADQDVSAEKALSLGFGYRHPSLEQALRHVLGR</sequence>
<comment type="similarity">
    <text evidence="1">Belongs to the NAD(P)-dependent epimerase/dehydratase family. SDR39U1 subfamily.</text>
</comment>